<keyword evidence="2" id="KW-1185">Reference proteome</keyword>
<proteinExistence type="predicted"/>
<feature type="non-terminal residue" evidence="1">
    <location>
        <position position="69"/>
    </location>
</feature>
<organism evidence="1 2">
    <name type="scientific">Halocaridina rubra</name>
    <name type="common">Hawaiian red shrimp</name>
    <dbReference type="NCBI Taxonomy" id="373956"/>
    <lineage>
        <taxon>Eukaryota</taxon>
        <taxon>Metazoa</taxon>
        <taxon>Ecdysozoa</taxon>
        <taxon>Arthropoda</taxon>
        <taxon>Crustacea</taxon>
        <taxon>Multicrustacea</taxon>
        <taxon>Malacostraca</taxon>
        <taxon>Eumalacostraca</taxon>
        <taxon>Eucarida</taxon>
        <taxon>Decapoda</taxon>
        <taxon>Pleocyemata</taxon>
        <taxon>Caridea</taxon>
        <taxon>Atyoidea</taxon>
        <taxon>Atyidae</taxon>
        <taxon>Halocaridina</taxon>
    </lineage>
</organism>
<comment type="caution">
    <text evidence="1">The sequence shown here is derived from an EMBL/GenBank/DDBJ whole genome shotgun (WGS) entry which is preliminary data.</text>
</comment>
<dbReference type="Proteomes" id="UP001381693">
    <property type="component" value="Unassembled WGS sequence"/>
</dbReference>
<sequence>IMVGKLPYIIWSSKVSLLRMQMCCTSSPWKHRCLAASSSSSLSPIYSSSLLSTIPKTISVSPLSHHDPE</sequence>
<reference evidence="1 2" key="1">
    <citation type="submission" date="2023-11" db="EMBL/GenBank/DDBJ databases">
        <title>Halocaridina rubra genome assembly.</title>
        <authorList>
            <person name="Smith C."/>
        </authorList>
    </citation>
    <scope>NUCLEOTIDE SEQUENCE [LARGE SCALE GENOMIC DNA]</scope>
    <source>
        <strain evidence="1">EP-1</strain>
        <tissue evidence="1">Whole</tissue>
    </source>
</reference>
<gene>
    <name evidence="1" type="ORF">SK128_027341</name>
</gene>
<dbReference type="EMBL" id="JAXCGZ010005957">
    <property type="protein sequence ID" value="KAK7080387.1"/>
    <property type="molecule type" value="Genomic_DNA"/>
</dbReference>
<evidence type="ECO:0000313" key="1">
    <source>
        <dbReference type="EMBL" id="KAK7080387.1"/>
    </source>
</evidence>
<accession>A0AAN8XBN5</accession>
<name>A0AAN8XBN5_HALRR</name>
<dbReference type="AlphaFoldDB" id="A0AAN8XBN5"/>
<feature type="non-terminal residue" evidence="1">
    <location>
        <position position="1"/>
    </location>
</feature>
<protein>
    <submittedName>
        <fullName evidence="1">Uncharacterized protein</fullName>
    </submittedName>
</protein>
<evidence type="ECO:0000313" key="2">
    <source>
        <dbReference type="Proteomes" id="UP001381693"/>
    </source>
</evidence>